<keyword evidence="2" id="KW-1185">Reference proteome</keyword>
<evidence type="ECO:0008006" key="3">
    <source>
        <dbReference type="Google" id="ProtNLM"/>
    </source>
</evidence>
<name>A0ABP1CRB2_9APHY</name>
<accession>A0ABP1CRB2</accession>
<sequence length="157" mass="18018">MENIDDSPETIAKVREEVLKKRLKNPFWTWFAPPPIRGMSPSCKSDDYPLEAYMPPPPLPEVHFTQGLVYLQQMNPDGNHEMFIVKWDGKECLLKTFFDDTGLEEDEDDLLNSTMTKFHSEKDAFAHLLHYGACDAGICSSLLWLVPPFCCRYCILG</sequence>
<proteinExistence type="predicted"/>
<protein>
    <recommendedName>
        <fullName evidence="3">Chromo domain-containing protein</fullName>
    </recommendedName>
</protein>
<reference evidence="2" key="1">
    <citation type="submission" date="2024-04" db="EMBL/GenBank/DDBJ databases">
        <authorList>
            <person name="Shaw F."/>
            <person name="Minotto A."/>
        </authorList>
    </citation>
    <scope>NUCLEOTIDE SEQUENCE [LARGE SCALE GENOMIC DNA]</scope>
</reference>
<gene>
    <name evidence="1" type="ORF">GFSPODELE1_LOCUS1475</name>
</gene>
<dbReference type="EMBL" id="OZ037944">
    <property type="protein sequence ID" value="CAL1697089.1"/>
    <property type="molecule type" value="Genomic_DNA"/>
</dbReference>
<dbReference type="Proteomes" id="UP001497453">
    <property type="component" value="Chromosome 1"/>
</dbReference>
<evidence type="ECO:0000313" key="1">
    <source>
        <dbReference type="EMBL" id="CAL1697089.1"/>
    </source>
</evidence>
<evidence type="ECO:0000313" key="2">
    <source>
        <dbReference type="Proteomes" id="UP001497453"/>
    </source>
</evidence>
<organism evidence="1 2">
    <name type="scientific">Somion occarium</name>
    <dbReference type="NCBI Taxonomy" id="3059160"/>
    <lineage>
        <taxon>Eukaryota</taxon>
        <taxon>Fungi</taxon>
        <taxon>Dikarya</taxon>
        <taxon>Basidiomycota</taxon>
        <taxon>Agaricomycotina</taxon>
        <taxon>Agaricomycetes</taxon>
        <taxon>Polyporales</taxon>
        <taxon>Cerrenaceae</taxon>
        <taxon>Somion</taxon>
    </lineage>
</organism>